<feature type="region of interest" description="Disordered" evidence="1">
    <location>
        <begin position="114"/>
        <end position="137"/>
    </location>
</feature>
<name>A0AAW2SUF6_9LAMI</name>
<reference evidence="2" key="2">
    <citation type="journal article" date="2024" name="Plant">
        <title>Genomic evolution and insights into agronomic trait innovations of Sesamum species.</title>
        <authorList>
            <person name="Miao H."/>
            <person name="Wang L."/>
            <person name="Qu L."/>
            <person name="Liu H."/>
            <person name="Sun Y."/>
            <person name="Le M."/>
            <person name="Wang Q."/>
            <person name="Wei S."/>
            <person name="Zheng Y."/>
            <person name="Lin W."/>
            <person name="Duan Y."/>
            <person name="Cao H."/>
            <person name="Xiong S."/>
            <person name="Wang X."/>
            <person name="Wei L."/>
            <person name="Li C."/>
            <person name="Ma Q."/>
            <person name="Ju M."/>
            <person name="Zhao R."/>
            <person name="Li G."/>
            <person name="Mu C."/>
            <person name="Tian Q."/>
            <person name="Mei H."/>
            <person name="Zhang T."/>
            <person name="Gao T."/>
            <person name="Zhang H."/>
        </authorList>
    </citation>
    <scope>NUCLEOTIDE SEQUENCE</scope>
    <source>
        <strain evidence="2">KEN1</strain>
    </source>
</reference>
<proteinExistence type="predicted"/>
<feature type="compositionally biased region" description="Low complexity" evidence="1">
    <location>
        <begin position="117"/>
        <end position="126"/>
    </location>
</feature>
<accession>A0AAW2SUF6</accession>
<comment type="caution">
    <text evidence="2">The sequence shown here is derived from an EMBL/GenBank/DDBJ whole genome shotgun (WGS) entry which is preliminary data.</text>
</comment>
<dbReference type="EMBL" id="JACGWN010000016">
    <property type="protein sequence ID" value="KAL0395201.1"/>
    <property type="molecule type" value="Genomic_DNA"/>
</dbReference>
<protein>
    <submittedName>
        <fullName evidence="2">Uncharacterized protein</fullName>
    </submittedName>
</protein>
<sequence>MLFLSFSFQNEASQPIIKPTPRSLRTDEHHICNAVPSPSDLFHSTTSSVPLLLSGSTPTQRRPYYTLFDSFQSFRNSNTQRKGIRCSCGGAMAVPPVKSQPLHNFSLPHLKWAHKNSSSSASGSTSHQHRLRRHDSPINVTTATPTLAAARRADPRLLCRPTVWCGRRRRIMKQRGLGTCGQGRRSSKRRRIPTKERRMGIIITKVLAAVTGLSHRG</sequence>
<gene>
    <name evidence="2" type="ORF">Slati_4486300</name>
</gene>
<reference evidence="2" key="1">
    <citation type="submission" date="2020-06" db="EMBL/GenBank/DDBJ databases">
        <authorList>
            <person name="Li T."/>
            <person name="Hu X."/>
            <person name="Zhang T."/>
            <person name="Song X."/>
            <person name="Zhang H."/>
            <person name="Dai N."/>
            <person name="Sheng W."/>
            <person name="Hou X."/>
            <person name="Wei L."/>
        </authorList>
    </citation>
    <scope>NUCLEOTIDE SEQUENCE</scope>
    <source>
        <strain evidence="2">KEN1</strain>
        <tissue evidence="2">Leaf</tissue>
    </source>
</reference>
<evidence type="ECO:0000313" key="2">
    <source>
        <dbReference type="EMBL" id="KAL0395201.1"/>
    </source>
</evidence>
<organism evidence="2">
    <name type="scientific">Sesamum latifolium</name>
    <dbReference type="NCBI Taxonomy" id="2727402"/>
    <lineage>
        <taxon>Eukaryota</taxon>
        <taxon>Viridiplantae</taxon>
        <taxon>Streptophyta</taxon>
        <taxon>Embryophyta</taxon>
        <taxon>Tracheophyta</taxon>
        <taxon>Spermatophyta</taxon>
        <taxon>Magnoliopsida</taxon>
        <taxon>eudicotyledons</taxon>
        <taxon>Gunneridae</taxon>
        <taxon>Pentapetalae</taxon>
        <taxon>asterids</taxon>
        <taxon>lamiids</taxon>
        <taxon>Lamiales</taxon>
        <taxon>Pedaliaceae</taxon>
        <taxon>Sesamum</taxon>
    </lineage>
</organism>
<evidence type="ECO:0000256" key="1">
    <source>
        <dbReference type="SAM" id="MobiDB-lite"/>
    </source>
</evidence>
<dbReference type="AlphaFoldDB" id="A0AAW2SUF6"/>